<dbReference type="PANTHER" id="PTHR43442:SF3">
    <property type="entry name" value="GLUCONOKINASE-RELATED"/>
    <property type="match status" value="1"/>
</dbReference>
<proteinExistence type="inferred from homology"/>
<gene>
    <name evidence="11" type="ORF">DAKH74_030600</name>
</gene>
<evidence type="ECO:0000259" key="10">
    <source>
        <dbReference type="Pfam" id="PF01583"/>
    </source>
</evidence>
<evidence type="ECO:0000256" key="1">
    <source>
        <dbReference type="ARBA" id="ARBA00004875"/>
    </source>
</evidence>
<sequence length="191" mass="21756">MTTKEQARAKVIVLAGTSGTGKTSIAHSLLEYYKVKFPELKYLEGDDLHPPENVAKMASGHPLHDEDRWGWLKVVAHRSADVARLSHGISIITCSSLKRKYRDLVRETEPDVDYYFIFLYAEPEEIYARLENRKGHYMKANMMKSQFDDLELPTAGQEKNCAIVRFEGKSIPLITSEVVSYVEKALANEDF</sequence>
<keyword evidence="6 9" id="KW-0418">Kinase</keyword>
<reference evidence="11 12" key="1">
    <citation type="journal article" date="2023" name="Elife">
        <title>Identification of key yeast species and microbe-microbe interactions impacting larval growth of Drosophila in the wild.</title>
        <authorList>
            <person name="Mure A."/>
            <person name="Sugiura Y."/>
            <person name="Maeda R."/>
            <person name="Honda K."/>
            <person name="Sakurai N."/>
            <person name="Takahashi Y."/>
            <person name="Watada M."/>
            <person name="Katoh T."/>
            <person name="Gotoh A."/>
            <person name="Gotoh Y."/>
            <person name="Taniguchi I."/>
            <person name="Nakamura K."/>
            <person name="Hayashi T."/>
            <person name="Katayama T."/>
            <person name="Uemura T."/>
            <person name="Hattori Y."/>
        </authorList>
    </citation>
    <scope>NUCLEOTIDE SEQUENCE [LARGE SCALE GENOMIC DNA]</scope>
    <source>
        <strain evidence="11 12">KH-74</strain>
    </source>
</reference>
<keyword evidence="7 9" id="KW-0067">ATP-binding</keyword>
<comment type="catalytic activity">
    <reaction evidence="8 9">
        <text>D-gluconate + ATP = 6-phospho-D-gluconate + ADP + H(+)</text>
        <dbReference type="Rhea" id="RHEA:19433"/>
        <dbReference type="ChEBI" id="CHEBI:15378"/>
        <dbReference type="ChEBI" id="CHEBI:18391"/>
        <dbReference type="ChEBI" id="CHEBI:30616"/>
        <dbReference type="ChEBI" id="CHEBI:58759"/>
        <dbReference type="ChEBI" id="CHEBI:456216"/>
        <dbReference type="EC" id="2.7.1.12"/>
    </reaction>
</comment>
<comment type="pathway">
    <text evidence="1 9">Carbohydrate acid metabolism; D-gluconate degradation.</text>
</comment>
<dbReference type="GO" id="GO:0005737">
    <property type="term" value="C:cytoplasm"/>
    <property type="evidence" value="ECO:0007669"/>
    <property type="project" value="TreeGrafter"/>
</dbReference>
<keyword evidence="4 9" id="KW-0808">Transferase</keyword>
<organism evidence="11 12">
    <name type="scientific">Maudiozyma humilis</name>
    <name type="common">Sour dough yeast</name>
    <name type="synonym">Kazachstania humilis</name>
    <dbReference type="NCBI Taxonomy" id="51915"/>
    <lineage>
        <taxon>Eukaryota</taxon>
        <taxon>Fungi</taxon>
        <taxon>Dikarya</taxon>
        <taxon>Ascomycota</taxon>
        <taxon>Saccharomycotina</taxon>
        <taxon>Saccharomycetes</taxon>
        <taxon>Saccharomycetales</taxon>
        <taxon>Saccharomycetaceae</taxon>
        <taxon>Maudiozyma</taxon>
    </lineage>
</organism>
<keyword evidence="5 9" id="KW-0547">Nucleotide-binding</keyword>
<evidence type="ECO:0000256" key="8">
    <source>
        <dbReference type="ARBA" id="ARBA00048090"/>
    </source>
</evidence>
<dbReference type="InterPro" id="IPR006001">
    <property type="entry name" value="Therm_gnt_kin"/>
</dbReference>
<dbReference type="Proteomes" id="UP001377567">
    <property type="component" value="Unassembled WGS sequence"/>
</dbReference>
<name>A0AAV5RXW1_MAUHU</name>
<dbReference type="SUPFAM" id="SSF52540">
    <property type="entry name" value="P-loop containing nucleoside triphosphate hydrolases"/>
    <property type="match status" value="1"/>
</dbReference>
<dbReference type="PANTHER" id="PTHR43442">
    <property type="entry name" value="GLUCONOKINASE-RELATED"/>
    <property type="match status" value="1"/>
</dbReference>
<dbReference type="Pfam" id="PF01583">
    <property type="entry name" value="APS_kinase"/>
    <property type="match status" value="1"/>
</dbReference>
<evidence type="ECO:0000256" key="9">
    <source>
        <dbReference type="RuleBase" id="RU363066"/>
    </source>
</evidence>
<protein>
    <recommendedName>
        <fullName evidence="3 9">Gluconokinase</fullName>
        <ecNumber evidence="3 9">2.7.1.12</ecNumber>
    </recommendedName>
</protein>
<evidence type="ECO:0000313" key="12">
    <source>
        <dbReference type="Proteomes" id="UP001377567"/>
    </source>
</evidence>
<accession>A0AAV5RXW1</accession>
<evidence type="ECO:0000256" key="3">
    <source>
        <dbReference type="ARBA" id="ARBA00012054"/>
    </source>
</evidence>
<keyword evidence="12" id="KW-1185">Reference proteome</keyword>
<dbReference type="CDD" id="cd02021">
    <property type="entry name" value="GntK"/>
    <property type="match status" value="1"/>
</dbReference>
<evidence type="ECO:0000256" key="4">
    <source>
        <dbReference type="ARBA" id="ARBA00022679"/>
    </source>
</evidence>
<dbReference type="EC" id="2.7.1.12" evidence="3 9"/>
<dbReference type="EMBL" id="BTGD01000008">
    <property type="protein sequence ID" value="GMM56444.1"/>
    <property type="molecule type" value="Genomic_DNA"/>
</dbReference>
<evidence type="ECO:0000256" key="6">
    <source>
        <dbReference type="ARBA" id="ARBA00022777"/>
    </source>
</evidence>
<comment type="similarity">
    <text evidence="2 9">Belongs to the gluconokinase GntK/GntV family.</text>
</comment>
<evidence type="ECO:0000256" key="7">
    <source>
        <dbReference type="ARBA" id="ARBA00022840"/>
    </source>
</evidence>
<feature type="domain" description="APS kinase" evidence="10">
    <location>
        <begin position="9"/>
        <end position="141"/>
    </location>
</feature>
<dbReference type="AlphaFoldDB" id="A0AAV5RXW1"/>
<dbReference type="NCBIfam" id="TIGR01313">
    <property type="entry name" value="therm_gnt_kin"/>
    <property type="match status" value="1"/>
</dbReference>
<dbReference type="GO" id="GO:0005975">
    <property type="term" value="P:carbohydrate metabolic process"/>
    <property type="evidence" value="ECO:0007669"/>
    <property type="project" value="InterPro"/>
</dbReference>
<dbReference type="GO" id="GO:0046316">
    <property type="term" value="F:gluconokinase activity"/>
    <property type="evidence" value="ECO:0007669"/>
    <property type="project" value="UniProtKB-EC"/>
</dbReference>
<evidence type="ECO:0000256" key="5">
    <source>
        <dbReference type="ARBA" id="ARBA00022741"/>
    </source>
</evidence>
<dbReference type="Gene3D" id="3.40.50.300">
    <property type="entry name" value="P-loop containing nucleotide triphosphate hydrolases"/>
    <property type="match status" value="1"/>
</dbReference>
<dbReference type="InterPro" id="IPR059117">
    <property type="entry name" value="APS_kinase_dom"/>
</dbReference>
<evidence type="ECO:0000256" key="2">
    <source>
        <dbReference type="ARBA" id="ARBA00008420"/>
    </source>
</evidence>
<dbReference type="InterPro" id="IPR027417">
    <property type="entry name" value="P-loop_NTPase"/>
</dbReference>
<evidence type="ECO:0000313" key="11">
    <source>
        <dbReference type="EMBL" id="GMM56444.1"/>
    </source>
</evidence>
<comment type="caution">
    <text evidence="11">The sequence shown here is derived from an EMBL/GenBank/DDBJ whole genome shotgun (WGS) entry which is preliminary data.</text>
</comment>
<dbReference type="GO" id="GO:0005524">
    <property type="term" value="F:ATP binding"/>
    <property type="evidence" value="ECO:0007669"/>
    <property type="project" value="UniProtKB-KW"/>
</dbReference>